<sequence>MKRRIYFRSEEKTIMNISIRLEEEKDFKIVEYMTREAFWDLYKPGCDEHLVLHKIRKVPVFVKELDFVACDEDTIVGNIIYSRAKVLNEENQIAGGHPTLKDGVCFGPPARLFW</sequence>
<name>A0A0F8S6A4_METMZ</name>
<dbReference type="AlphaFoldDB" id="A0A0F8S6A4"/>
<accession>A0A0F8S6A4</accession>
<dbReference type="Proteomes" id="UP000034450">
    <property type="component" value="Unassembled WGS sequence"/>
</dbReference>
<organism evidence="1 2">
    <name type="scientific">Methanosarcina mazei</name>
    <name type="common">Methanosarcina frisia</name>
    <dbReference type="NCBI Taxonomy" id="2209"/>
    <lineage>
        <taxon>Archaea</taxon>
        <taxon>Methanobacteriati</taxon>
        <taxon>Methanobacteriota</taxon>
        <taxon>Stenosarchaea group</taxon>
        <taxon>Methanomicrobia</taxon>
        <taxon>Methanosarcinales</taxon>
        <taxon>Methanosarcinaceae</taxon>
        <taxon>Methanosarcina</taxon>
    </lineage>
</organism>
<reference evidence="1 2" key="1">
    <citation type="journal article" date="2015" name="ISME J.">
        <title>Genomic and phenotypic differentiation among Methanosarcina mazei populations from Columbia River sediment.</title>
        <authorList>
            <person name="Youngblut N.D."/>
            <person name="Wirth J.S."/>
            <person name="Henriksen J.R."/>
            <person name="Smith M."/>
            <person name="Simon H."/>
            <person name="Metcalf W.W."/>
            <person name="Whitaker R.J."/>
        </authorList>
    </citation>
    <scope>NUCLEOTIDE SEQUENCE [LARGE SCALE GENOMIC DNA]</scope>
    <source>
        <strain evidence="1 2">1.H.A.2.6</strain>
    </source>
</reference>
<dbReference type="InterPro" id="IPR016181">
    <property type="entry name" value="Acyl_CoA_acyltransferase"/>
</dbReference>
<evidence type="ECO:0008006" key="3">
    <source>
        <dbReference type="Google" id="ProtNLM"/>
    </source>
</evidence>
<protein>
    <recommendedName>
        <fullName evidence="3">Acetyltransferase</fullName>
    </recommendedName>
</protein>
<dbReference type="PATRIC" id="fig|2209.85.peg.780"/>
<dbReference type="SUPFAM" id="SSF55729">
    <property type="entry name" value="Acyl-CoA N-acyltransferases (Nat)"/>
    <property type="match status" value="1"/>
</dbReference>
<evidence type="ECO:0000313" key="2">
    <source>
        <dbReference type="Proteomes" id="UP000034450"/>
    </source>
</evidence>
<evidence type="ECO:0000313" key="1">
    <source>
        <dbReference type="EMBL" id="KKH62356.1"/>
    </source>
</evidence>
<dbReference type="EMBL" id="JJQN01000022">
    <property type="protein sequence ID" value="KKH62356.1"/>
    <property type="molecule type" value="Genomic_DNA"/>
</dbReference>
<gene>
    <name evidence="1" type="ORF">DU74_03610</name>
</gene>
<proteinExistence type="predicted"/>
<comment type="caution">
    <text evidence="1">The sequence shown here is derived from an EMBL/GenBank/DDBJ whole genome shotgun (WGS) entry which is preliminary data.</text>
</comment>
<dbReference type="Gene3D" id="3.40.630.30">
    <property type="match status" value="1"/>
</dbReference>